<name>A0A1Y5RRD0_9RHOB</name>
<gene>
    <name evidence="1" type="ORF">AQS8620_00560</name>
</gene>
<proteinExistence type="predicted"/>
<dbReference type="RefSeq" id="WP_085835273.1">
    <property type="nucleotide sequence ID" value="NZ_FWFS01000001.1"/>
</dbReference>
<accession>A0A1Y5RRD0</accession>
<organism evidence="1 2">
    <name type="scientific">Aquimixticola soesokkakensis</name>
    <dbReference type="NCBI Taxonomy" id="1519096"/>
    <lineage>
        <taxon>Bacteria</taxon>
        <taxon>Pseudomonadati</taxon>
        <taxon>Pseudomonadota</taxon>
        <taxon>Alphaproteobacteria</taxon>
        <taxon>Rhodobacterales</taxon>
        <taxon>Paracoccaceae</taxon>
        <taxon>Aquimixticola</taxon>
    </lineage>
</organism>
<keyword evidence="2" id="KW-1185">Reference proteome</keyword>
<reference evidence="1 2" key="1">
    <citation type="submission" date="2017-03" db="EMBL/GenBank/DDBJ databases">
        <authorList>
            <person name="Afonso C.L."/>
            <person name="Miller P.J."/>
            <person name="Scott M.A."/>
            <person name="Spackman E."/>
            <person name="Goraichik I."/>
            <person name="Dimitrov K.M."/>
            <person name="Suarez D.L."/>
            <person name="Swayne D.E."/>
        </authorList>
    </citation>
    <scope>NUCLEOTIDE SEQUENCE [LARGE SCALE GENOMIC DNA]</scope>
    <source>
        <strain evidence="1 2">CECT 8620</strain>
    </source>
</reference>
<evidence type="ECO:0008006" key="3">
    <source>
        <dbReference type="Google" id="ProtNLM"/>
    </source>
</evidence>
<sequence length="458" mass="50326">MSIFPTDISPQTRNLIRFGYGLSPLGAPAASTAALIDGLRQPDAMVAKFPQPGFEEAAVNGQEQRKATVRGRKGDEAEKQRGRALRTWVNDARYRAPAIAIARILETQTPFRERLHWHWANHFALRDTSSLYRAATAGFIDEAIRPHLAGRFADMLKAVALHPMMLLYLDQRNSYGPNSQHGLRDGMGLNENYARELLELHTLGAGYSQDDVRQTAELLTGLTVSAQKTFEFKPEMAEPGAETVLGKSYGGPRVNKQSLQAIEAFLDDLAVHPQTARHVSMRLARHFVADVPEEGLVAAMADAFSTTKGDLPSVYEAMIEHPSTSARFGDKIKPPFTYLASSCLALGLRGAEVMALEPEAVNRLIGEPLARMGDFFLRPPSPEGLPDEAQAWITPQMLAARVEWAMNMPFSPKQEPRDLAQSVLSGSARESVIEAAGRAETRREGVGLVIASPEFNRM</sequence>
<dbReference type="InterPro" id="IPR014917">
    <property type="entry name" value="DUF1800"/>
</dbReference>
<protein>
    <recommendedName>
        <fullName evidence="3">DUF1800 domain-containing protein</fullName>
    </recommendedName>
</protein>
<evidence type="ECO:0000313" key="2">
    <source>
        <dbReference type="Proteomes" id="UP000193862"/>
    </source>
</evidence>
<dbReference type="AlphaFoldDB" id="A0A1Y5RRD0"/>
<dbReference type="OrthoDB" id="9772295at2"/>
<dbReference type="Proteomes" id="UP000193862">
    <property type="component" value="Unassembled WGS sequence"/>
</dbReference>
<evidence type="ECO:0000313" key="1">
    <source>
        <dbReference type="EMBL" id="SLN20892.1"/>
    </source>
</evidence>
<dbReference type="Pfam" id="PF08811">
    <property type="entry name" value="DUF1800"/>
    <property type="match status" value="1"/>
</dbReference>
<dbReference type="EMBL" id="FWFS01000001">
    <property type="protein sequence ID" value="SLN20892.1"/>
    <property type="molecule type" value="Genomic_DNA"/>
</dbReference>